<keyword evidence="5" id="KW-0460">Magnesium</keyword>
<evidence type="ECO:0000256" key="5">
    <source>
        <dbReference type="ARBA" id="ARBA00022842"/>
    </source>
</evidence>
<evidence type="ECO:0000256" key="9">
    <source>
        <dbReference type="ARBA" id="ARBA00023172"/>
    </source>
</evidence>
<keyword evidence="8" id="KW-0239">DNA-directed DNA polymerase</keyword>
<dbReference type="InterPro" id="IPR036397">
    <property type="entry name" value="RNaseH_sf"/>
</dbReference>
<reference evidence="12 13" key="1">
    <citation type="submission" date="2023-02" db="EMBL/GenBank/DDBJ databases">
        <title>LHISI_Scaffold_Assembly.</title>
        <authorList>
            <person name="Stuart O.P."/>
            <person name="Cleave R."/>
            <person name="Magrath M.J.L."/>
            <person name="Mikheyev A.S."/>
        </authorList>
    </citation>
    <scope>NUCLEOTIDE SEQUENCE [LARGE SCALE GENOMIC DNA]</scope>
    <source>
        <strain evidence="12">Daus_M_001</strain>
        <tissue evidence="12">Leg muscle</tissue>
    </source>
</reference>
<keyword evidence="10" id="KW-0511">Multifunctional enzyme</keyword>
<evidence type="ECO:0000256" key="2">
    <source>
        <dbReference type="ARBA" id="ARBA00022723"/>
    </source>
</evidence>
<evidence type="ECO:0000256" key="7">
    <source>
        <dbReference type="ARBA" id="ARBA00022918"/>
    </source>
</evidence>
<accession>A0ABQ9HJT2</accession>
<dbReference type="InterPro" id="IPR001584">
    <property type="entry name" value="Integrase_cat-core"/>
</dbReference>
<dbReference type="Pfam" id="PF07727">
    <property type="entry name" value="RVT_2"/>
    <property type="match status" value="1"/>
</dbReference>
<evidence type="ECO:0000256" key="6">
    <source>
        <dbReference type="ARBA" id="ARBA00022908"/>
    </source>
</evidence>
<keyword evidence="3" id="KW-0255">Endonuclease</keyword>
<comment type="caution">
    <text evidence="12">The sequence shown here is derived from an EMBL/GenBank/DDBJ whole genome shotgun (WGS) entry which is preliminary data.</text>
</comment>
<evidence type="ECO:0000256" key="1">
    <source>
        <dbReference type="ARBA" id="ARBA00022722"/>
    </source>
</evidence>
<sequence>MASEVKVAGGKIDEDGIINQLLVAMPSVFNSVVSFMDILYNKDKSAVSLEYVKNTLLAEEERLLKKAVDPHNVLASYRRPRGKSGLREGEYVSSDFKRFCDVKGIHENYSMARNSSQNGVAERMNQTLLEKTRCLLLDSIFGKEMWGEAIMTVTYLSNRLTTSDLPKGVTPAERVKRQPMYLEDFELNFAVDVLALSVCADATDCYEDAVKDVGWRQAINEELASLESNRTWEVVEIPPDVPVIDSRWIFYSKSIVGTSKKKVRLVTRCYQQPTMENEDIFAQLARMTMLRVLLSVAAERGLQLQQLNVRSAFLKSKLPASVYTKPPDGLQCSEIKC</sequence>
<evidence type="ECO:0000256" key="10">
    <source>
        <dbReference type="ARBA" id="ARBA00023268"/>
    </source>
</evidence>
<gene>
    <name evidence="12" type="ORF">PR048_016354</name>
</gene>
<evidence type="ECO:0000256" key="3">
    <source>
        <dbReference type="ARBA" id="ARBA00022759"/>
    </source>
</evidence>
<dbReference type="PANTHER" id="PTHR42648:SF11">
    <property type="entry name" value="TRANSPOSON TY4-P GAG-POL POLYPROTEIN"/>
    <property type="match status" value="1"/>
</dbReference>
<dbReference type="Gene3D" id="3.30.420.10">
    <property type="entry name" value="Ribonuclease H-like superfamily/Ribonuclease H"/>
    <property type="match status" value="1"/>
</dbReference>
<dbReference type="PANTHER" id="PTHR42648">
    <property type="entry name" value="TRANSPOSASE, PUTATIVE-RELATED"/>
    <property type="match status" value="1"/>
</dbReference>
<dbReference type="SUPFAM" id="SSF53098">
    <property type="entry name" value="Ribonuclease H-like"/>
    <property type="match status" value="1"/>
</dbReference>
<name>A0ABQ9HJT2_9NEOP</name>
<dbReference type="InterPro" id="IPR013103">
    <property type="entry name" value="RVT_2"/>
</dbReference>
<keyword evidence="13" id="KW-1185">Reference proteome</keyword>
<evidence type="ECO:0000313" key="12">
    <source>
        <dbReference type="EMBL" id="KAJ8884497.1"/>
    </source>
</evidence>
<keyword evidence="4" id="KW-0378">Hydrolase</keyword>
<dbReference type="InterPro" id="IPR039537">
    <property type="entry name" value="Retrotran_Ty1/copia-like"/>
</dbReference>
<keyword evidence="2" id="KW-0479">Metal-binding</keyword>
<keyword evidence="6" id="KW-0229">DNA integration</keyword>
<evidence type="ECO:0000259" key="11">
    <source>
        <dbReference type="PROSITE" id="PS50994"/>
    </source>
</evidence>
<evidence type="ECO:0000256" key="8">
    <source>
        <dbReference type="ARBA" id="ARBA00022932"/>
    </source>
</evidence>
<keyword evidence="7" id="KW-0695">RNA-directed DNA polymerase</keyword>
<feature type="domain" description="Integrase catalytic" evidence="11">
    <location>
        <begin position="90"/>
        <end position="179"/>
    </location>
</feature>
<dbReference type="Proteomes" id="UP001159363">
    <property type="component" value="Chromosome 4"/>
</dbReference>
<keyword evidence="9" id="KW-0233">DNA recombination</keyword>
<dbReference type="PROSITE" id="PS50994">
    <property type="entry name" value="INTEGRASE"/>
    <property type="match status" value="1"/>
</dbReference>
<proteinExistence type="predicted"/>
<evidence type="ECO:0000313" key="13">
    <source>
        <dbReference type="Proteomes" id="UP001159363"/>
    </source>
</evidence>
<protein>
    <recommendedName>
        <fullName evidence="11">Integrase catalytic domain-containing protein</fullName>
    </recommendedName>
</protein>
<keyword evidence="1" id="KW-0540">Nuclease</keyword>
<keyword evidence="8" id="KW-0548">Nucleotidyltransferase</keyword>
<dbReference type="InterPro" id="IPR012337">
    <property type="entry name" value="RNaseH-like_sf"/>
</dbReference>
<dbReference type="EMBL" id="JARBHB010000005">
    <property type="protein sequence ID" value="KAJ8884497.1"/>
    <property type="molecule type" value="Genomic_DNA"/>
</dbReference>
<organism evidence="12 13">
    <name type="scientific">Dryococelus australis</name>
    <dbReference type="NCBI Taxonomy" id="614101"/>
    <lineage>
        <taxon>Eukaryota</taxon>
        <taxon>Metazoa</taxon>
        <taxon>Ecdysozoa</taxon>
        <taxon>Arthropoda</taxon>
        <taxon>Hexapoda</taxon>
        <taxon>Insecta</taxon>
        <taxon>Pterygota</taxon>
        <taxon>Neoptera</taxon>
        <taxon>Polyneoptera</taxon>
        <taxon>Phasmatodea</taxon>
        <taxon>Verophasmatodea</taxon>
        <taxon>Anareolatae</taxon>
        <taxon>Phasmatidae</taxon>
        <taxon>Eurycanthinae</taxon>
        <taxon>Dryococelus</taxon>
    </lineage>
</organism>
<keyword evidence="8" id="KW-0808">Transferase</keyword>
<evidence type="ECO:0000256" key="4">
    <source>
        <dbReference type="ARBA" id="ARBA00022801"/>
    </source>
</evidence>